<dbReference type="GO" id="GO:0007219">
    <property type="term" value="P:Notch signaling pathway"/>
    <property type="evidence" value="ECO:0007669"/>
    <property type="project" value="UniProtKB-KW"/>
</dbReference>
<dbReference type="EMBL" id="GIBP01007169">
    <property type="protein sequence ID" value="NDV36138.1"/>
    <property type="molecule type" value="Transcribed_RNA"/>
</dbReference>
<protein>
    <recommendedName>
        <fullName evidence="9">Gamma-secretase subunit Aph-1</fullName>
    </recommendedName>
</protein>
<comment type="similarity">
    <text evidence="2">Belongs to the APH-1 family.</text>
</comment>
<evidence type="ECO:0000256" key="7">
    <source>
        <dbReference type="SAM" id="Phobius"/>
    </source>
</evidence>
<evidence type="ECO:0000256" key="6">
    <source>
        <dbReference type="ARBA" id="ARBA00023136"/>
    </source>
</evidence>
<keyword evidence="3 7" id="KW-0812">Transmembrane</keyword>
<dbReference type="Pfam" id="PF06105">
    <property type="entry name" value="Aph-1"/>
    <property type="match status" value="1"/>
</dbReference>
<feature type="transmembrane region" description="Helical" evidence="7">
    <location>
        <begin position="6"/>
        <end position="22"/>
    </location>
</feature>
<reference evidence="8" key="1">
    <citation type="journal article" date="2020" name="J. Eukaryot. Microbiol.">
        <title>De novo Sequencing, Assembly and Annotation of the Transcriptome for the Free-Living Testate Amoeba Arcella intermedia.</title>
        <authorList>
            <person name="Ribeiro G.M."/>
            <person name="Porfirio-Sousa A.L."/>
            <person name="Maurer-Alcala X.X."/>
            <person name="Katz L.A."/>
            <person name="Lahr D.J.G."/>
        </authorList>
    </citation>
    <scope>NUCLEOTIDE SEQUENCE</scope>
</reference>
<dbReference type="GO" id="GO:0016020">
    <property type="term" value="C:membrane"/>
    <property type="evidence" value="ECO:0007669"/>
    <property type="project" value="UniProtKB-SubCell"/>
</dbReference>
<proteinExistence type="inferred from homology"/>
<keyword evidence="6 7" id="KW-0472">Membrane</keyword>
<keyword evidence="4" id="KW-0914">Notch signaling pathway</keyword>
<accession>A0A6B2LHC0</accession>
<name>A0A6B2LHC0_9EUKA</name>
<evidence type="ECO:0000256" key="3">
    <source>
        <dbReference type="ARBA" id="ARBA00022692"/>
    </source>
</evidence>
<evidence type="ECO:0000313" key="8">
    <source>
        <dbReference type="EMBL" id="NDV36138.1"/>
    </source>
</evidence>
<feature type="transmembrane region" description="Helical" evidence="7">
    <location>
        <begin position="172"/>
        <end position="190"/>
    </location>
</feature>
<dbReference type="InterPro" id="IPR009294">
    <property type="entry name" value="Aph-1"/>
</dbReference>
<evidence type="ECO:0000256" key="1">
    <source>
        <dbReference type="ARBA" id="ARBA00004141"/>
    </source>
</evidence>
<evidence type="ECO:0000256" key="2">
    <source>
        <dbReference type="ARBA" id="ARBA00005577"/>
    </source>
</evidence>
<evidence type="ECO:0000256" key="5">
    <source>
        <dbReference type="ARBA" id="ARBA00022989"/>
    </source>
</evidence>
<evidence type="ECO:0000256" key="4">
    <source>
        <dbReference type="ARBA" id="ARBA00022976"/>
    </source>
</evidence>
<dbReference type="AlphaFoldDB" id="A0A6B2LHC0"/>
<feature type="transmembrane region" description="Helical" evidence="7">
    <location>
        <begin position="196"/>
        <end position="217"/>
    </location>
</feature>
<dbReference type="GO" id="GO:0016485">
    <property type="term" value="P:protein processing"/>
    <property type="evidence" value="ECO:0007669"/>
    <property type="project" value="InterPro"/>
</dbReference>
<keyword evidence="5 7" id="KW-1133">Transmembrane helix</keyword>
<dbReference type="PANTHER" id="PTHR12889">
    <property type="entry name" value="GAMMA-SECRETASE SUBUNIT APH-1"/>
    <property type="match status" value="1"/>
</dbReference>
<feature type="transmembrane region" description="Helical" evidence="7">
    <location>
        <begin position="97"/>
        <end position="117"/>
    </location>
</feature>
<comment type="subcellular location">
    <subcellularLocation>
        <location evidence="1">Membrane</location>
        <topology evidence="1">Multi-pass membrane protein</topology>
    </subcellularLocation>
</comment>
<feature type="transmembrane region" description="Helical" evidence="7">
    <location>
        <begin position="137"/>
        <end position="160"/>
    </location>
</feature>
<feature type="transmembrane region" description="Helical" evidence="7">
    <location>
        <begin position="54"/>
        <end position="76"/>
    </location>
</feature>
<sequence>MFFSCLGIVLVPVIAIFIFGIASSHQLVILSLGSSFFWIISVLLASLFDPIAPTWVVSVLSVIFQEAVRFGFWKLFDKAYNHGFISKDKTKTSNFQAAIAIGWGFGVTQLMMTYVAALFHATGPGLLSSPSCPTTSVFYINALIMVALCFAHIVWNVIAFDGYNQGAYWKPLIVLVLHILSAVMAVVVEGFNGGCIVSVCLIWLLFVIAVFFLWWTLGRNNSLVARRWANI</sequence>
<organism evidence="8">
    <name type="scientific">Arcella intermedia</name>
    <dbReference type="NCBI Taxonomy" id="1963864"/>
    <lineage>
        <taxon>Eukaryota</taxon>
        <taxon>Amoebozoa</taxon>
        <taxon>Tubulinea</taxon>
        <taxon>Elardia</taxon>
        <taxon>Arcellinida</taxon>
        <taxon>Sphaerothecina</taxon>
        <taxon>Arcellidae</taxon>
        <taxon>Arcella</taxon>
    </lineage>
</organism>
<evidence type="ECO:0008006" key="9">
    <source>
        <dbReference type="Google" id="ProtNLM"/>
    </source>
</evidence>